<dbReference type="GO" id="GO:0005737">
    <property type="term" value="C:cytoplasm"/>
    <property type="evidence" value="ECO:0007669"/>
    <property type="project" value="TreeGrafter"/>
</dbReference>
<comment type="caution">
    <text evidence="5">The sequence shown here is derived from an EMBL/GenBank/DDBJ whole genome shotgun (WGS) entry which is preliminary data.</text>
</comment>
<gene>
    <name evidence="5" type="ORF">Zmor_002630</name>
</gene>
<keyword evidence="2" id="KW-0716">Sensory transduction</keyword>
<dbReference type="Pfam" id="PF00339">
    <property type="entry name" value="Arrestin_N"/>
    <property type="match status" value="1"/>
</dbReference>
<dbReference type="EMBL" id="JALNTZ010000010">
    <property type="protein sequence ID" value="KAJ3639265.1"/>
    <property type="molecule type" value="Genomic_DNA"/>
</dbReference>
<dbReference type="InterPro" id="IPR011021">
    <property type="entry name" value="Arrestin-like_N"/>
</dbReference>
<evidence type="ECO:0000256" key="2">
    <source>
        <dbReference type="ARBA" id="ARBA00022606"/>
    </source>
</evidence>
<accession>A0AA38HKI8</accession>
<name>A0AA38HKI8_9CUCU</name>
<evidence type="ECO:0000256" key="3">
    <source>
        <dbReference type="SAM" id="MobiDB-lite"/>
    </source>
</evidence>
<dbReference type="GO" id="GO:0015031">
    <property type="term" value="P:protein transport"/>
    <property type="evidence" value="ECO:0007669"/>
    <property type="project" value="TreeGrafter"/>
</dbReference>
<sequence>MSQVKIYLENYSGVYYPGSEIRGRLECYFDDEVTVRGIKIRVKCKEHNSWHGTESYTDPSDDKTKTRTIHLTGDNTVLFIEQMLHGSTSGTTELSRGRHVYPFSVNLSHDIPSTFKGPHGHISYKIKAIVDRPMRTDYEDEFIFIVQAPIDFNHMSRDLQDVSTYSDEKTVCCWCCKGGNITMEVELPKTAFVPGETIPFKISICNLSNSNVEKVKVKLVKTTTYKVTSPKHESKTDEENLVSFSEHGVGAHGEYTYNLELQIPGYIDVPNFTKCELFKVSYELEVSAEMPSCTMDLDINAWDIKIGHIQCGNYGTGDSAVNSAAAAYPTPAYPPAPGVVYPPAPGGGVYPPSPNAYVHGGLPPYPTNDFDKKPISPLGPPSAPSSSIASAPMEDNPKAREAASGGTSGVAGFVSELPPPSYSQIQQNPSAPYPPQ</sequence>
<proteinExistence type="inferred from homology"/>
<evidence type="ECO:0000256" key="1">
    <source>
        <dbReference type="ARBA" id="ARBA00005298"/>
    </source>
</evidence>
<dbReference type="AlphaFoldDB" id="A0AA38HKI8"/>
<reference evidence="5" key="1">
    <citation type="journal article" date="2023" name="G3 (Bethesda)">
        <title>Whole genome assemblies of Zophobas morio and Tenebrio molitor.</title>
        <authorList>
            <person name="Kaur S."/>
            <person name="Stinson S.A."/>
            <person name="diCenzo G.C."/>
        </authorList>
    </citation>
    <scope>NUCLEOTIDE SEQUENCE</scope>
    <source>
        <strain evidence="5">QUZm001</strain>
    </source>
</reference>
<organism evidence="5 6">
    <name type="scientific">Zophobas morio</name>
    <dbReference type="NCBI Taxonomy" id="2755281"/>
    <lineage>
        <taxon>Eukaryota</taxon>
        <taxon>Metazoa</taxon>
        <taxon>Ecdysozoa</taxon>
        <taxon>Arthropoda</taxon>
        <taxon>Hexapoda</taxon>
        <taxon>Insecta</taxon>
        <taxon>Pterygota</taxon>
        <taxon>Neoptera</taxon>
        <taxon>Endopterygota</taxon>
        <taxon>Coleoptera</taxon>
        <taxon>Polyphaga</taxon>
        <taxon>Cucujiformia</taxon>
        <taxon>Tenebrionidae</taxon>
        <taxon>Zophobas</taxon>
    </lineage>
</organism>
<dbReference type="PANTHER" id="PTHR11188">
    <property type="entry name" value="ARRESTIN DOMAIN CONTAINING PROTEIN"/>
    <property type="match status" value="1"/>
</dbReference>
<evidence type="ECO:0000313" key="6">
    <source>
        <dbReference type="Proteomes" id="UP001168821"/>
    </source>
</evidence>
<dbReference type="SUPFAM" id="SSF81296">
    <property type="entry name" value="E set domains"/>
    <property type="match status" value="2"/>
</dbReference>
<keyword evidence="6" id="KW-1185">Reference proteome</keyword>
<dbReference type="PANTHER" id="PTHR11188:SF176">
    <property type="entry name" value="ARRESTIN DOMAIN-CONTAINING PROTEIN 1"/>
    <property type="match status" value="1"/>
</dbReference>
<dbReference type="InterPro" id="IPR014752">
    <property type="entry name" value="Arrestin-like_C"/>
</dbReference>
<dbReference type="Proteomes" id="UP001168821">
    <property type="component" value="Unassembled WGS sequence"/>
</dbReference>
<protein>
    <recommendedName>
        <fullName evidence="4">Arrestin C-terminal-like domain-containing protein</fullName>
    </recommendedName>
</protein>
<dbReference type="SMART" id="SM01017">
    <property type="entry name" value="Arrestin_C"/>
    <property type="match status" value="1"/>
</dbReference>
<comment type="similarity">
    <text evidence="1">Belongs to the arrestin family.</text>
</comment>
<dbReference type="InterPro" id="IPR050357">
    <property type="entry name" value="Arrestin_domain-protein"/>
</dbReference>
<dbReference type="Pfam" id="PF02752">
    <property type="entry name" value="Arrestin_C"/>
    <property type="match status" value="1"/>
</dbReference>
<evidence type="ECO:0000259" key="4">
    <source>
        <dbReference type="SMART" id="SM01017"/>
    </source>
</evidence>
<dbReference type="InterPro" id="IPR014756">
    <property type="entry name" value="Ig_E-set"/>
</dbReference>
<evidence type="ECO:0000313" key="5">
    <source>
        <dbReference type="EMBL" id="KAJ3639265.1"/>
    </source>
</evidence>
<feature type="region of interest" description="Disordered" evidence="3">
    <location>
        <begin position="360"/>
        <end position="436"/>
    </location>
</feature>
<dbReference type="InterPro" id="IPR011022">
    <property type="entry name" value="Arrestin_C-like"/>
</dbReference>
<dbReference type="Gene3D" id="2.60.40.640">
    <property type="match status" value="2"/>
</dbReference>
<feature type="domain" description="Arrestin C-terminal-like" evidence="4">
    <location>
        <begin position="177"/>
        <end position="311"/>
    </location>
</feature>